<dbReference type="Proteomes" id="UP001432251">
    <property type="component" value="Chromosome"/>
</dbReference>
<accession>A0ACD5A9V4</accession>
<proteinExistence type="predicted"/>
<name>A0ACD5A9V4_9ACTN</name>
<sequence>MTAKIVVTPPPDGDHEDSLNLIMKQVIGRSRTDRTDRDFSGNKGLKLPSGGHRPRNPPIPDGTFAPTELRLFRDTSSVTPHSDPAKGDHRQSCTLPFGKALALPAPFGFDLETDEFR</sequence>
<reference evidence="1" key="1">
    <citation type="journal article" date="2025" name="Int. J. Syst. Evol. Microbiol.">
        <title>Streptomyces citrinus sp. nov., with yellow diffusible pigment.</title>
        <authorList>
            <person name="He Y."/>
            <person name="Yang E."/>
            <person name="Xu J."/>
            <person name="Sun Y."/>
            <person name="Sun L."/>
        </authorList>
    </citation>
    <scope>NUCLEOTIDE SEQUENCE</scope>
    <source>
        <strain evidence="1">Q6</strain>
    </source>
</reference>
<gene>
    <name evidence="1" type="ORF">V2W30_11915</name>
</gene>
<organism evidence="1 2">
    <name type="scientific">Streptomyces citrinus</name>
    <dbReference type="NCBI Taxonomy" id="3118173"/>
    <lineage>
        <taxon>Bacteria</taxon>
        <taxon>Bacillati</taxon>
        <taxon>Actinomycetota</taxon>
        <taxon>Actinomycetes</taxon>
        <taxon>Kitasatosporales</taxon>
        <taxon>Streptomycetaceae</taxon>
        <taxon>Streptomyces</taxon>
    </lineage>
</organism>
<dbReference type="EMBL" id="CP146022">
    <property type="protein sequence ID" value="WWQ63983.1"/>
    <property type="molecule type" value="Genomic_DNA"/>
</dbReference>
<keyword evidence="2" id="KW-1185">Reference proteome</keyword>
<evidence type="ECO:0000313" key="2">
    <source>
        <dbReference type="Proteomes" id="UP001432251"/>
    </source>
</evidence>
<protein>
    <submittedName>
        <fullName evidence="1">Uncharacterized protein</fullName>
    </submittedName>
</protein>
<evidence type="ECO:0000313" key="1">
    <source>
        <dbReference type="EMBL" id="WWQ63983.1"/>
    </source>
</evidence>